<dbReference type="CDD" id="cd00082">
    <property type="entry name" value="HisKA"/>
    <property type="match status" value="1"/>
</dbReference>
<evidence type="ECO:0000256" key="2">
    <source>
        <dbReference type="ARBA" id="ARBA00012438"/>
    </source>
</evidence>
<dbReference type="SUPFAM" id="SSF55874">
    <property type="entry name" value="ATPase domain of HSP90 chaperone/DNA topoisomerase II/histidine kinase"/>
    <property type="match status" value="1"/>
</dbReference>
<dbReference type="InterPro" id="IPR003594">
    <property type="entry name" value="HATPase_dom"/>
</dbReference>
<sequence>MGADGTPSRWPGDAADTGRSDGSTGADRGPADPAAADAFVVTDRDGLDRVQEVDPTRPVVALVDDPIGSFATDPTVDAIATDPTAVDGHVAWLLAREDTSIRDTPSEEPSRIERLQNETARLATVRSVEEAYRTTAAIADEVFPEYHVGVGVLDDGWIEPVAVSSNVDLDDCRRVRVGRGSAGIALDRSESVVTPAREGDGRQITVPVGDDAVLQVSTGDDTGFDAGDKRLVELLASHLEETLERLRADTELRAERDRLLALFENVPDPAVAYDFTDGGPRFRRVNPAFEETFGYDEETVVGEPIDEYIVPETESERSEADELNAKLRRGENVRREVTRRTADGERHFILHVIPIHLDAENVAGYAIYTDVTERREREATLRRQNERLEEFSSIVSHDLRNPLSVAEGYVDLARDTGDPDHLDHAADALTRMDRLVGDLLSLARKGEVVGEVEPISIASVARDAWRSVDTGDAALDVEADVRLDADATRTRELLENLFRNSVEHGSTSNRTQSGDSVEHGSTGSRAGSGDGAGDGSPDGAERSDPTVTVRIGSLGSGEGAEDLGFYVEDDGHGFTEDPDHVFETGYTTDEDGTGLGLAIVRRIAEAHGWEPRATTGEGGGARFEFRAG</sequence>
<dbReference type="Gene3D" id="1.10.287.130">
    <property type="match status" value="1"/>
</dbReference>
<feature type="domain" description="PAS" evidence="9">
    <location>
        <begin position="255"/>
        <end position="330"/>
    </location>
</feature>
<proteinExistence type="predicted"/>
<evidence type="ECO:0000256" key="6">
    <source>
        <dbReference type="ARBA" id="ARBA00023012"/>
    </source>
</evidence>
<feature type="compositionally biased region" description="Low complexity" evidence="7">
    <location>
        <begin position="25"/>
        <end position="38"/>
    </location>
</feature>
<comment type="caution">
    <text evidence="10">The sequence shown here is derived from an EMBL/GenBank/DDBJ whole genome shotgun (WGS) entry which is preliminary data.</text>
</comment>
<dbReference type="AlphaFoldDB" id="A0ABD5S664"/>
<evidence type="ECO:0000313" key="11">
    <source>
        <dbReference type="Proteomes" id="UP001596442"/>
    </source>
</evidence>
<keyword evidence="3" id="KW-0597">Phosphoprotein</keyword>
<accession>A0ABD5S664</accession>
<dbReference type="InterPro" id="IPR005467">
    <property type="entry name" value="His_kinase_dom"/>
</dbReference>
<dbReference type="InterPro" id="IPR013656">
    <property type="entry name" value="PAS_4"/>
</dbReference>
<name>A0ABD5S664_9EURY</name>
<dbReference type="Gene3D" id="3.30.565.10">
    <property type="entry name" value="Histidine kinase-like ATPase, C-terminal domain"/>
    <property type="match status" value="1"/>
</dbReference>
<reference evidence="10 11" key="1">
    <citation type="journal article" date="2019" name="Int. J. Syst. Evol. Microbiol.">
        <title>The Global Catalogue of Microorganisms (GCM) 10K type strain sequencing project: providing services to taxonomists for standard genome sequencing and annotation.</title>
        <authorList>
            <consortium name="The Broad Institute Genomics Platform"/>
            <consortium name="The Broad Institute Genome Sequencing Center for Infectious Disease"/>
            <person name="Wu L."/>
            <person name="Ma J."/>
        </authorList>
    </citation>
    <scope>NUCLEOTIDE SEQUENCE [LARGE SCALE GENOMIC DNA]</scope>
    <source>
        <strain evidence="10 11">CGMCC 1.3239</strain>
    </source>
</reference>
<dbReference type="SUPFAM" id="SSF55785">
    <property type="entry name" value="PYP-like sensor domain (PAS domain)"/>
    <property type="match status" value="1"/>
</dbReference>
<keyword evidence="11" id="KW-1185">Reference proteome</keyword>
<dbReference type="InterPro" id="IPR036890">
    <property type="entry name" value="HATPase_C_sf"/>
</dbReference>
<evidence type="ECO:0000256" key="4">
    <source>
        <dbReference type="ARBA" id="ARBA00022679"/>
    </source>
</evidence>
<dbReference type="RefSeq" id="WP_379778267.1">
    <property type="nucleotide sequence ID" value="NZ_JBHSWW010000003.1"/>
</dbReference>
<evidence type="ECO:0000259" key="9">
    <source>
        <dbReference type="PROSITE" id="PS50112"/>
    </source>
</evidence>
<dbReference type="InterPro" id="IPR050736">
    <property type="entry name" value="Sensor_HK_Regulatory"/>
</dbReference>
<dbReference type="GO" id="GO:0004673">
    <property type="term" value="F:protein histidine kinase activity"/>
    <property type="evidence" value="ECO:0007669"/>
    <property type="project" value="UniProtKB-EC"/>
</dbReference>
<dbReference type="Pfam" id="PF02518">
    <property type="entry name" value="HATPase_c"/>
    <property type="match status" value="1"/>
</dbReference>
<dbReference type="SMART" id="SM00387">
    <property type="entry name" value="HATPase_c"/>
    <property type="match status" value="1"/>
</dbReference>
<feature type="region of interest" description="Disordered" evidence="7">
    <location>
        <begin position="500"/>
        <end position="556"/>
    </location>
</feature>
<dbReference type="EMBL" id="JBHSWW010000003">
    <property type="protein sequence ID" value="MFC6752008.1"/>
    <property type="molecule type" value="Genomic_DNA"/>
</dbReference>
<evidence type="ECO:0000313" key="10">
    <source>
        <dbReference type="EMBL" id="MFC6752008.1"/>
    </source>
</evidence>
<feature type="compositionally biased region" description="Polar residues" evidence="7">
    <location>
        <begin position="503"/>
        <end position="515"/>
    </location>
</feature>
<feature type="domain" description="Histidine kinase" evidence="8">
    <location>
        <begin position="394"/>
        <end position="628"/>
    </location>
</feature>
<feature type="region of interest" description="Disordered" evidence="7">
    <location>
        <begin position="1"/>
        <end position="38"/>
    </location>
</feature>
<dbReference type="Pfam" id="PF08448">
    <property type="entry name" value="PAS_4"/>
    <property type="match status" value="1"/>
</dbReference>
<evidence type="ECO:0000256" key="1">
    <source>
        <dbReference type="ARBA" id="ARBA00000085"/>
    </source>
</evidence>
<dbReference type="InterPro" id="IPR035965">
    <property type="entry name" value="PAS-like_dom_sf"/>
</dbReference>
<dbReference type="SUPFAM" id="SSF55781">
    <property type="entry name" value="GAF domain-like"/>
    <property type="match status" value="1"/>
</dbReference>
<dbReference type="NCBIfam" id="TIGR00229">
    <property type="entry name" value="sensory_box"/>
    <property type="match status" value="1"/>
</dbReference>
<protein>
    <recommendedName>
        <fullName evidence="2">histidine kinase</fullName>
        <ecNumber evidence="2">2.7.13.3</ecNumber>
    </recommendedName>
</protein>
<organism evidence="10 11">
    <name type="scientific">Halorubrum tibetense</name>
    <dbReference type="NCBI Taxonomy" id="175631"/>
    <lineage>
        <taxon>Archaea</taxon>
        <taxon>Methanobacteriati</taxon>
        <taxon>Methanobacteriota</taxon>
        <taxon>Stenosarchaea group</taxon>
        <taxon>Halobacteria</taxon>
        <taxon>Halobacteriales</taxon>
        <taxon>Haloferacaceae</taxon>
        <taxon>Halorubrum</taxon>
    </lineage>
</organism>
<dbReference type="Gene3D" id="3.30.450.20">
    <property type="entry name" value="PAS domain"/>
    <property type="match status" value="1"/>
</dbReference>
<dbReference type="PRINTS" id="PR00344">
    <property type="entry name" value="BCTRLSENSOR"/>
</dbReference>
<keyword evidence="5" id="KW-0418">Kinase</keyword>
<dbReference type="PROSITE" id="PS50112">
    <property type="entry name" value="PAS"/>
    <property type="match status" value="1"/>
</dbReference>
<dbReference type="GO" id="GO:0000160">
    <property type="term" value="P:phosphorelay signal transduction system"/>
    <property type="evidence" value="ECO:0007669"/>
    <property type="project" value="UniProtKB-KW"/>
</dbReference>
<feature type="compositionally biased region" description="Gly residues" evidence="7">
    <location>
        <begin position="526"/>
        <end position="536"/>
    </location>
</feature>
<dbReference type="Pfam" id="PF00512">
    <property type="entry name" value="HisKA"/>
    <property type="match status" value="1"/>
</dbReference>
<dbReference type="InterPro" id="IPR003661">
    <property type="entry name" value="HisK_dim/P_dom"/>
</dbReference>
<dbReference type="SMART" id="SM00091">
    <property type="entry name" value="PAS"/>
    <property type="match status" value="1"/>
</dbReference>
<gene>
    <name evidence="10" type="ORF">ACFQEU_00760</name>
</gene>
<dbReference type="PANTHER" id="PTHR43711:SF1">
    <property type="entry name" value="HISTIDINE KINASE 1"/>
    <property type="match status" value="1"/>
</dbReference>
<keyword evidence="4" id="KW-0808">Transferase</keyword>
<comment type="catalytic activity">
    <reaction evidence="1">
        <text>ATP + protein L-histidine = ADP + protein N-phospho-L-histidine.</text>
        <dbReference type="EC" id="2.7.13.3"/>
    </reaction>
</comment>
<dbReference type="CDD" id="cd00130">
    <property type="entry name" value="PAS"/>
    <property type="match status" value="1"/>
</dbReference>
<evidence type="ECO:0000259" key="8">
    <source>
        <dbReference type="PROSITE" id="PS50109"/>
    </source>
</evidence>
<evidence type="ECO:0000256" key="5">
    <source>
        <dbReference type="ARBA" id="ARBA00022777"/>
    </source>
</evidence>
<dbReference type="InterPro" id="IPR004358">
    <property type="entry name" value="Sig_transdc_His_kin-like_C"/>
</dbReference>
<dbReference type="EC" id="2.7.13.3" evidence="2"/>
<dbReference type="SMART" id="SM00388">
    <property type="entry name" value="HisKA"/>
    <property type="match status" value="1"/>
</dbReference>
<keyword evidence="6" id="KW-0902">Two-component regulatory system</keyword>
<dbReference type="PROSITE" id="PS50109">
    <property type="entry name" value="HIS_KIN"/>
    <property type="match status" value="1"/>
</dbReference>
<dbReference type="InterPro" id="IPR000014">
    <property type="entry name" value="PAS"/>
</dbReference>
<dbReference type="InterPro" id="IPR036097">
    <property type="entry name" value="HisK_dim/P_sf"/>
</dbReference>
<dbReference type="Proteomes" id="UP001596442">
    <property type="component" value="Unassembled WGS sequence"/>
</dbReference>
<evidence type="ECO:0000256" key="3">
    <source>
        <dbReference type="ARBA" id="ARBA00022553"/>
    </source>
</evidence>
<dbReference type="SUPFAM" id="SSF47384">
    <property type="entry name" value="Homodimeric domain of signal transducing histidine kinase"/>
    <property type="match status" value="1"/>
</dbReference>
<evidence type="ECO:0000256" key="7">
    <source>
        <dbReference type="SAM" id="MobiDB-lite"/>
    </source>
</evidence>
<dbReference type="PANTHER" id="PTHR43711">
    <property type="entry name" value="TWO-COMPONENT HISTIDINE KINASE"/>
    <property type="match status" value="1"/>
</dbReference>